<keyword evidence="2" id="KW-1185">Reference proteome</keyword>
<evidence type="ECO:0000313" key="1">
    <source>
        <dbReference type="EMBL" id="MFF5292204.1"/>
    </source>
</evidence>
<sequence length="57" mass="6296">MRAVLLGAGPHGDRQMTPAWTAALAVEVYSKVCESEKRLRSTLPVAAAERAFARIWR</sequence>
<proteinExistence type="predicted"/>
<dbReference type="RefSeq" id="WP_169516260.1">
    <property type="nucleotide sequence ID" value="NZ_JBIAZU010000004.1"/>
</dbReference>
<gene>
    <name evidence="1" type="ORF">ACFY35_22420</name>
</gene>
<dbReference type="EMBL" id="JBIAZU010000004">
    <property type="protein sequence ID" value="MFF5292204.1"/>
    <property type="molecule type" value="Genomic_DNA"/>
</dbReference>
<name>A0ABW6WFZ1_9ACTN</name>
<organism evidence="1 2">
    <name type="scientific">Paractinoplanes globisporus</name>
    <dbReference type="NCBI Taxonomy" id="113565"/>
    <lineage>
        <taxon>Bacteria</taxon>
        <taxon>Bacillati</taxon>
        <taxon>Actinomycetota</taxon>
        <taxon>Actinomycetes</taxon>
        <taxon>Micromonosporales</taxon>
        <taxon>Micromonosporaceae</taxon>
        <taxon>Paractinoplanes</taxon>
    </lineage>
</organism>
<accession>A0ABW6WFZ1</accession>
<evidence type="ECO:0000313" key="2">
    <source>
        <dbReference type="Proteomes" id="UP001602245"/>
    </source>
</evidence>
<reference evidence="1 2" key="1">
    <citation type="submission" date="2024-10" db="EMBL/GenBank/DDBJ databases">
        <title>The Natural Products Discovery Center: Release of the First 8490 Sequenced Strains for Exploring Actinobacteria Biosynthetic Diversity.</title>
        <authorList>
            <person name="Kalkreuter E."/>
            <person name="Kautsar S.A."/>
            <person name="Yang D."/>
            <person name="Bader C.D."/>
            <person name="Teijaro C.N."/>
            <person name="Fluegel L."/>
            <person name="Davis C.M."/>
            <person name="Simpson J.R."/>
            <person name="Lauterbach L."/>
            <person name="Steele A.D."/>
            <person name="Gui C."/>
            <person name="Meng S."/>
            <person name="Li G."/>
            <person name="Viehrig K."/>
            <person name="Ye F."/>
            <person name="Su P."/>
            <person name="Kiefer A.F."/>
            <person name="Nichols A."/>
            <person name="Cepeda A.J."/>
            <person name="Yan W."/>
            <person name="Fan B."/>
            <person name="Jiang Y."/>
            <person name="Adhikari A."/>
            <person name="Zheng C.-J."/>
            <person name="Schuster L."/>
            <person name="Cowan T.M."/>
            <person name="Smanski M.J."/>
            <person name="Chevrette M.G."/>
            <person name="De Carvalho L.P.S."/>
            <person name="Shen B."/>
        </authorList>
    </citation>
    <scope>NUCLEOTIDE SEQUENCE [LARGE SCALE GENOMIC DNA]</scope>
    <source>
        <strain evidence="1 2">NPDC000087</strain>
    </source>
</reference>
<comment type="caution">
    <text evidence="1">The sequence shown here is derived from an EMBL/GenBank/DDBJ whole genome shotgun (WGS) entry which is preliminary data.</text>
</comment>
<protein>
    <submittedName>
        <fullName evidence="1">Uncharacterized protein</fullName>
    </submittedName>
</protein>
<dbReference type="Proteomes" id="UP001602245">
    <property type="component" value="Unassembled WGS sequence"/>
</dbReference>